<keyword evidence="3" id="KW-1003">Cell membrane</keyword>
<feature type="domain" description="Major facilitator superfamily (MFS) profile" evidence="8">
    <location>
        <begin position="12"/>
        <end position="569"/>
    </location>
</feature>
<dbReference type="Gene3D" id="1.20.1250.20">
    <property type="entry name" value="MFS general substrate transporter like domains"/>
    <property type="match status" value="1"/>
</dbReference>
<dbReference type="AlphaFoldDB" id="A0A6N9Q5Z6"/>
<feature type="transmembrane region" description="Helical" evidence="7">
    <location>
        <begin position="415"/>
        <end position="439"/>
    </location>
</feature>
<feature type="transmembrane region" description="Helical" evidence="7">
    <location>
        <begin position="12"/>
        <end position="34"/>
    </location>
</feature>
<dbReference type="InterPro" id="IPR020846">
    <property type="entry name" value="MFS_dom"/>
</dbReference>
<dbReference type="FunFam" id="1.20.1720.10:FF:000004">
    <property type="entry name" value="EmrB/QacA family drug resistance transporter"/>
    <property type="match status" value="1"/>
</dbReference>
<dbReference type="GO" id="GO:0022857">
    <property type="term" value="F:transmembrane transporter activity"/>
    <property type="evidence" value="ECO:0007669"/>
    <property type="project" value="InterPro"/>
</dbReference>
<proteinExistence type="predicted"/>
<dbReference type="EMBL" id="SIJB01000030">
    <property type="protein sequence ID" value="NBI30278.1"/>
    <property type="molecule type" value="Genomic_DNA"/>
</dbReference>
<feature type="transmembrane region" description="Helical" evidence="7">
    <location>
        <begin position="46"/>
        <end position="65"/>
    </location>
</feature>
<keyword evidence="2" id="KW-0813">Transport</keyword>
<feature type="transmembrane region" description="Helical" evidence="7">
    <location>
        <begin position="231"/>
        <end position="248"/>
    </location>
</feature>
<keyword evidence="4 7" id="KW-0812">Transmembrane</keyword>
<evidence type="ECO:0000256" key="4">
    <source>
        <dbReference type="ARBA" id="ARBA00022692"/>
    </source>
</evidence>
<protein>
    <submittedName>
        <fullName evidence="9">MFS transporter</fullName>
    </submittedName>
</protein>
<dbReference type="InterPro" id="IPR005829">
    <property type="entry name" value="Sugar_transporter_CS"/>
</dbReference>
<dbReference type="Proteomes" id="UP000448943">
    <property type="component" value="Unassembled WGS sequence"/>
</dbReference>
<dbReference type="SUPFAM" id="SSF103473">
    <property type="entry name" value="MFS general substrate transporter"/>
    <property type="match status" value="2"/>
</dbReference>
<dbReference type="InterPro" id="IPR036259">
    <property type="entry name" value="MFS_trans_sf"/>
</dbReference>
<evidence type="ECO:0000256" key="5">
    <source>
        <dbReference type="ARBA" id="ARBA00022989"/>
    </source>
</evidence>
<evidence type="ECO:0000256" key="6">
    <source>
        <dbReference type="ARBA" id="ARBA00023136"/>
    </source>
</evidence>
<dbReference type="PROSITE" id="PS00216">
    <property type="entry name" value="SUGAR_TRANSPORT_1"/>
    <property type="match status" value="1"/>
</dbReference>
<feature type="transmembrane region" description="Helical" evidence="7">
    <location>
        <begin position="364"/>
        <end position="383"/>
    </location>
</feature>
<feature type="transmembrane region" description="Helical" evidence="7">
    <location>
        <begin position="135"/>
        <end position="157"/>
    </location>
</feature>
<dbReference type="Gene3D" id="1.20.1720.10">
    <property type="entry name" value="Multidrug resistance protein D"/>
    <property type="match status" value="1"/>
</dbReference>
<evidence type="ECO:0000259" key="8">
    <source>
        <dbReference type="PROSITE" id="PS50850"/>
    </source>
</evidence>
<reference evidence="9 10" key="1">
    <citation type="submission" date="2019-01" db="EMBL/GenBank/DDBJ databases">
        <title>Chengkuizengella sp. nov., isolated from deep-sea sediment of East Pacific Ocean.</title>
        <authorList>
            <person name="Yang J."/>
            <person name="Lai Q."/>
            <person name="Shao Z."/>
        </authorList>
    </citation>
    <scope>NUCLEOTIDE SEQUENCE [LARGE SCALE GENOMIC DNA]</scope>
    <source>
        <strain evidence="9 10">YPA3-1-1</strain>
    </source>
</reference>
<comment type="caution">
    <text evidence="9">The sequence shown here is derived from an EMBL/GenBank/DDBJ whole genome shotgun (WGS) entry which is preliminary data.</text>
</comment>
<dbReference type="InterPro" id="IPR011701">
    <property type="entry name" value="MFS"/>
</dbReference>
<feature type="transmembrane region" description="Helical" evidence="7">
    <location>
        <begin position="390"/>
        <end position="409"/>
    </location>
</feature>
<feature type="transmembrane region" description="Helical" evidence="7">
    <location>
        <begin position="197"/>
        <end position="219"/>
    </location>
</feature>
<accession>A0A6N9Q5Z6</accession>
<evidence type="ECO:0000256" key="3">
    <source>
        <dbReference type="ARBA" id="ARBA00022475"/>
    </source>
</evidence>
<evidence type="ECO:0000313" key="9">
    <source>
        <dbReference type="EMBL" id="NBI30278.1"/>
    </source>
</evidence>
<feature type="transmembrane region" description="Helical" evidence="7">
    <location>
        <begin position="451"/>
        <end position="474"/>
    </location>
</feature>
<evidence type="ECO:0000313" key="10">
    <source>
        <dbReference type="Proteomes" id="UP000448943"/>
    </source>
</evidence>
<feature type="transmembrane region" description="Helical" evidence="7">
    <location>
        <begin position="545"/>
        <end position="567"/>
    </location>
</feature>
<dbReference type="RefSeq" id="WP_160647084.1">
    <property type="nucleotide sequence ID" value="NZ_SIJB01000030.1"/>
</dbReference>
<feature type="transmembrane region" description="Helical" evidence="7">
    <location>
        <begin position="255"/>
        <end position="276"/>
    </location>
</feature>
<dbReference type="CDD" id="cd17502">
    <property type="entry name" value="MFS_Azr1_MDR_like"/>
    <property type="match status" value="1"/>
</dbReference>
<evidence type="ECO:0000256" key="1">
    <source>
        <dbReference type="ARBA" id="ARBA00004651"/>
    </source>
</evidence>
<sequence length="597" mass="64930">MLQQKQINTRIVLLGLMIGMFFSALEQTVVGTAMPTIIGELNGFEIFAWVTTAYLITSTAVIPIVGKISDLFGRRYLYLTGMVIFIVGSALCATATTMEQLIIFRGIQGIGGGMIMPLSQTIVGDIFTAEQRAKWQGVFGAIFGLSSVIGPLVGGFFVDTISWHWIFLINVPFGLLSAALIFIGMKNEIVQNTKKVTIGYMSKISLIIAGILLLIGLILGGDAFEWNSLESYLIFGIPLFIFTLFGFIKRKDLNIDFFGIMTLIPALTILLLGLTFGGDKFAWLSLTSYLIFGISILLMIIFIFIERITAEPILDLSLFKNRVFAATNGLGFLLGLGMFGAIMFVPMFMQAILGVSPTEAGSTMTPMMISLIVASVIGGRLLLRIKYRTNLTVGMIITSIGFFLMSTMGLESTMWTAYGFMTVMGFGMGLVMPTLMIAVQNAFPKEKLGAVTSASTFFRSIGGTIGVTIFNVVMNNTLTDKISNVTSEQSDPAVASTLSAIGNEPDDLFNILITTPDELKEMLPIPEETLHGVVLAIKTAWSQSFSFVFLTGLSIIALGIFVALSVGNGRIKRDKKKSAIIGREKKEQGMKKELVTE</sequence>
<dbReference type="PANTHER" id="PTHR23501">
    <property type="entry name" value="MAJOR FACILITATOR SUPERFAMILY"/>
    <property type="match status" value="1"/>
</dbReference>
<keyword evidence="6 7" id="KW-0472">Membrane</keyword>
<organism evidence="9 10">
    <name type="scientific">Chengkuizengella marina</name>
    <dbReference type="NCBI Taxonomy" id="2507566"/>
    <lineage>
        <taxon>Bacteria</taxon>
        <taxon>Bacillati</taxon>
        <taxon>Bacillota</taxon>
        <taxon>Bacilli</taxon>
        <taxon>Bacillales</taxon>
        <taxon>Paenibacillaceae</taxon>
        <taxon>Chengkuizengella</taxon>
    </lineage>
</organism>
<feature type="transmembrane region" description="Helical" evidence="7">
    <location>
        <begin position="163"/>
        <end position="185"/>
    </location>
</feature>
<dbReference type="Pfam" id="PF07690">
    <property type="entry name" value="MFS_1"/>
    <property type="match status" value="2"/>
</dbReference>
<feature type="transmembrane region" description="Helical" evidence="7">
    <location>
        <begin position="77"/>
        <end position="96"/>
    </location>
</feature>
<evidence type="ECO:0000256" key="7">
    <source>
        <dbReference type="SAM" id="Phobius"/>
    </source>
</evidence>
<dbReference type="PANTHER" id="PTHR23501:SF197">
    <property type="entry name" value="COMD"/>
    <property type="match status" value="1"/>
</dbReference>
<feature type="transmembrane region" description="Helical" evidence="7">
    <location>
        <begin position="282"/>
        <end position="305"/>
    </location>
</feature>
<dbReference type="GO" id="GO:0005886">
    <property type="term" value="C:plasma membrane"/>
    <property type="evidence" value="ECO:0007669"/>
    <property type="project" value="UniProtKB-SubCell"/>
</dbReference>
<dbReference type="PRINTS" id="PR01036">
    <property type="entry name" value="TCRTETB"/>
</dbReference>
<comment type="subcellular location">
    <subcellularLocation>
        <location evidence="1">Cell membrane</location>
        <topology evidence="1">Multi-pass membrane protein</topology>
    </subcellularLocation>
</comment>
<name>A0A6N9Q5Z6_9BACL</name>
<evidence type="ECO:0000256" key="2">
    <source>
        <dbReference type="ARBA" id="ARBA00022448"/>
    </source>
</evidence>
<keyword evidence="10" id="KW-1185">Reference proteome</keyword>
<dbReference type="OrthoDB" id="9816041at2"/>
<gene>
    <name evidence="9" type="ORF">ERL59_15120</name>
</gene>
<feature type="transmembrane region" description="Helical" evidence="7">
    <location>
        <begin position="326"/>
        <end position="352"/>
    </location>
</feature>
<keyword evidence="5 7" id="KW-1133">Transmembrane helix</keyword>
<dbReference type="PROSITE" id="PS50850">
    <property type="entry name" value="MFS"/>
    <property type="match status" value="1"/>
</dbReference>
<feature type="transmembrane region" description="Helical" evidence="7">
    <location>
        <begin position="102"/>
        <end position="123"/>
    </location>
</feature>